<protein>
    <recommendedName>
        <fullName evidence="4">PLAC8-domain-containing protein</fullName>
    </recommendedName>
</protein>
<dbReference type="Proteomes" id="UP001212841">
    <property type="component" value="Unassembled WGS sequence"/>
</dbReference>
<proteinExistence type="predicted"/>
<dbReference type="InterPro" id="IPR006461">
    <property type="entry name" value="PLAC_motif_containing"/>
</dbReference>
<comment type="caution">
    <text evidence="2">The sequence shown here is derived from an EMBL/GenBank/DDBJ whole genome shotgun (WGS) entry which is preliminary data.</text>
</comment>
<dbReference type="EMBL" id="JADGJD010000472">
    <property type="protein sequence ID" value="KAJ3050794.1"/>
    <property type="molecule type" value="Genomic_DNA"/>
</dbReference>
<keyword evidence="3" id="KW-1185">Reference proteome</keyword>
<organism evidence="2 3">
    <name type="scientific">Rhizophlyctis rosea</name>
    <dbReference type="NCBI Taxonomy" id="64517"/>
    <lineage>
        <taxon>Eukaryota</taxon>
        <taxon>Fungi</taxon>
        <taxon>Fungi incertae sedis</taxon>
        <taxon>Chytridiomycota</taxon>
        <taxon>Chytridiomycota incertae sedis</taxon>
        <taxon>Chytridiomycetes</taxon>
        <taxon>Rhizophlyctidales</taxon>
        <taxon>Rhizophlyctidaceae</taxon>
        <taxon>Rhizophlyctis</taxon>
    </lineage>
</organism>
<feature type="compositionally biased region" description="Polar residues" evidence="1">
    <location>
        <begin position="1"/>
        <end position="11"/>
    </location>
</feature>
<evidence type="ECO:0000313" key="2">
    <source>
        <dbReference type="EMBL" id="KAJ3050794.1"/>
    </source>
</evidence>
<dbReference type="Pfam" id="PF04749">
    <property type="entry name" value="PLAC8"/>
    <property type="match status" value="1"/>
</dbReference>
<evidence type="ECO:0008006" key="4">
    <source>
        <dbReference type="Google" id="ProtNLM"/>
    </source>
</evidence>
<dbReference type="AlphaFoldDB" id="A0AAD5SC44"/>
<gene>
    <name evidence="2" type="ORF">HK097_008224</name>
</gene>
<dbReference type="NCBIfam" id="TIGR01571">
    <property type="entry name" value="A_thal_Cys_rich"/>
    <property type="match status" value="1"/>
</dbReference>
<feature type="region of interest" description="Disordered" evidence="1">
    <location>
        <begin position="1"/>
        <end position="37"/>
    </location>
</feature>
<evidence type="ECO:0000256" key="1">
    <source>
        <dbReference type="SAM" id="MobiDB-lite"/>
    </source>
</evidence>
<name>A0AAD5SC44_9FUNG</name>
<dbReference type="PANTHER" id="PTHR15907">
    <property type="entry name" value="DUF614 FAMILY PROTEIN-RELATED"/>
    <property type="match status" value="1"/>
</dbReference>
<sequence>MSHQPQMQTVYASPPHIDTERGPHQQPQPHPVYSTTPAMTTGAQPGQANVVVVTQVVQRPPKSWAHGLLDCFGNLGFCCYACFCTPCAYGQNRQLLNKADGCFGDCCLACICSPFYSCIGAGSRGSIRTKYNITGDGCTDWLSHCCCAPCALTQEKREIDEMIAAGLN</sequence>
<evidence type="ECO:0000313" key="3">
    <source>
        <dbReference type="Proteomes" id="UP001212841"/>
    </source>
</evidence>
<reference evidence="2" key="1">
    <citation type="submission" date="2020-05" db="EMBL/GenBank/DDBJ databases">
        <title>Phylogenomic resolution of chytrid fungi.</title>
        <authorList>
            <person name="Stajich J.E."/>
            <person name="Amses K."/>
            <person name="Simmons R."/>
            <person name="Seto K."/>
            <person name="Myers J."/>
            <person name="Bonds A."/>
            <person name="Quandt C.A."/>
            <person name="Barry K."/>
            <person name="Liu P."/>
            <person name="Grigoriev I."/>
            <person name="Longcore J.E."/>
            <person name="James T.Y."/>
        </authorList>
    </citation>
    <scope>NUCLEOTIDE SEQUENCE</scope>
    <source>
        <strain evidence="2">JEL0318</strain>
    </source>
</reference>
<accession>A0AAD5SC44</accession>